<keyword evidence="1" id="KW-0472">Membrane</keyword>
<feature type="transmembrane region" description="Helical" evidence="1">
    <location>
        <begin position="138"/>
        <end position="157"/>
    </location>
</feature>
<evidence type="ECO:0000256" key="1">
    <source>
        <dbReference type="SAM" id="Phobius"/>
    </source>
</evidence>
<feature type="transmembrane region" description="Helical" evidence="1">
    <location>
        <begin position="192"/>
        <end position="213"/>
    </location>
</feature>
<feature type="transmembrane region" description="Helical" evidence="1">
    <location>
        <begin position="12"/>
        <end position="32"/>
    </location>
</feature>
<keyword evidence="1" id="KW-0812">Transmembrane</keyword>
<organism evidence="2 3">
    <name type="scientific">Candidatus Thermofonsia Clade 3 bacterium</name>
    <dbReference type="NCBI Taxonomy" id="2364212"/>
    <lineage>
        <taxon>Bacteria</taxon>
        <taxon>Bacillati</taxon>
        <taxon>Chloroflexota</taxon>
        <taxon>Candidatus Thermofontia</taxon>
        <taxon>Candidatus Thermofonsia Clade 3</taxon>
    </lineage>
</organism>
<dbReference type="Pfam" id="PF07099">
    <property type="entry name" value="DUF1361"/>
    <property type="match status" value="1"/>
</dbReference>
<dbReference type="EMBL" id="PGTN01000010">
    <property type="protein sequence ID" value="PJF48583.1"/>
    <property type="molecule type" value="Genomic_DNA"/>
</dbReference>
<feature type="transmembrane region" description="Helical" evidence="1">
    <location>
        <begin position="100"/>
        <end position="126"/>
    </location>
</feature>
<feature type="transmembrane region" description="Helical" evidence="1">
    <location>
        <begin position="44"/>
        <end position="62"/>
    </location>
</feature>
<gene>
    <name evidence="2" type="ORF">CUN48_02550</name>
</gene>
<feature type="transmembrane region" description="Helical" evidence="1">
    <location>
        <begin position="69"/>
        <end position="88"/>
    </location>
</feature>
<sequence>MRSTVVHLSYQRLNAVFWLAVASFICLSMWTARVIYIGSISYRFLVWNLFLAWIPLLCALMAERSRGPLAVACGAAWLLFFPNAPYIITDLVHLRDHGRWMFWVNLITLLSFAMTGLLLGYLSLYVMQKRVGQRFGSIAGWVFALSTLGLCSFGIYLGRFGRWNSWDVVLEPVSLLRDIWQIIRHPVGNGEVYAISALLAAFLVGMYLVLYHFARHTPDPVQPVRQPADSR</sequence>
<dbReference type="Proteomes" id="UP000230790">
    <property type="component" value="Unassembled WGS sequence"/>
</dbReference>
<keyword evidence="1" id="KW-1133">Transmembrane helix</keyword>
<reference evidence="2 3" key="1">
    <citation type="submission" date="2017-11" db="EMBL/GenBank/DDBJ databases">
        <title>Evolution of Phototrophy in the Chloroflexi Phylum Driven by Horizontal Gene Transfer.</title>
        <authorList>
            <person name="Ward L.M."/>
            <person name="Hemp J."/>
            <person name="Shih P.M."/>
            <person name="Mcglynn S.E."/>
            <person name="Fischer W."/>
        </authorList>
    </citation>
    <scope>NUCLEOTIDE SEQUENCE [LARGE SCALE GENOMIC DNA]</scope>
    <source>
        <strain evidence="2">JP3_7</strain>
    </source>
</reference>
<evidence type="ECO:0000313" key="3">
    <source>
        <dbReference type="Proteomes" id="UP000230790"/>
    </source>
</evidence>
<accession>A0A2M8QFI5</accession>
<dbReference type="InterPro" id="IPR009793">
    <property type="entry name" value="DUF1361"/>
</dbReference>
<comment type="caution">
    <text evidence="2">The sequence shown here is derived from an EMBL/GenBank/DDBJ whole genome shotgun (WGS) entry which is preliminary data.</text>
</comment>
<name>A0A2M8QFI5_9CHLR</name>
<protein>
    <submittedName>
        <fullName evidence="2">DUF1361 domain-containing protein</fullName>
    </submittedName>
</protein>
<proteinExistence type="predicted"/>
<evidence type="ECO:0000313" key="2">
    <source>
        <dbReference type="EMBL" id="PJF48583.1"/>
    </source>
</evidence>
<dbReference type="AlphaFoldDB" id="A0A2M8QFI5"/>